<comment type="caution">
    <text evidence="1">The sequence shown here is derived from an EMBL/GenBank/DDBJ whole genome shotgun (WGS) entry which is preliminary data.</text>
</comment>
<reference evidence="1 2" key="1">
    <citation type="submission" date="2022-11" db="EMBL/GenBank/DDBJ databases">
        <title>Viruses from the air-sea interface of a natural surface slick.</title>
        <authorList>
            <person name="Rahlff J."/>
            <person name="Holmfeldt K."/>
        </authorList>
    </citation>
    <scope>NUCLEOTIDE SEQUENCE [LARGE SCALE GENOMIC DNA]</scope>
    <source>
        <strain evidence="1 2">SMS4</strain>
    </source>
</reference>
<dbReference type="RefSeq" id="WP_305977728.1">
    <property type="nucleotide sequence ID" value="NZ_JAPJDZ010000219.1"/>
</dbReference>
<dbReference type="Proteomes" id="UP001231109">
    <property type="component" value="Unassembled WGS sequence"/>
</dbReference>
<name>A0ABT9I5F4_9GAMM</name>
<evidence type="ECO:0000313" key="1">
    <source>
        <dbReference type="EMBL" id="MDP5138614.1"/>
    </source>
</evidence>
<proteinExistence type="predicted"/>
<organism evidence="1 2">
    <name type="scientific">Rheinheimera baltica</name>
    <dbReference type="NCBI Taxonomy" id="67576"/>
    <lineage>
        <taxon>Bacteria</taxon>
        <taxon>Pseudomonadati</taxon>
        <taxon>Pseudomonadota</taxon>
        <taxon>Gammaproteobacteria</taxon>
        <taxon>Chromatiales</taxon>
        <taxon>Chromatiaceae</taxon>
        <taxon>Rheinheimera</taxon>
    </lineage>
</organism>
<keyword evidence="2" id="KW-1185">Reference proteome</keyword>
<protein>
    <submittedName>
        <fullName evidence="1">Uncharacterized protein</fullName>
    </submittedName>
</protein>
<gene>
    <name evidence="1" type="ORF">ORJ04_21945</name>
</gene>
<accession>A0ABT9I5F4</accession>
<evidence type="ECO:0000313" key="2">
    <source>
        <dbReference type="Proteomes" id="UP001231109"/>
    </source>
</evidence>
<dbReference type="EMBL" id="JAPJDZ010000219">
    <property type="protein sequence ID" value="MDP5138614.1"/>
    <property type="molecule type" value="Genomic_DNA"/>
</dbReference>
<sequence>MSNLQINSIKAGHERNCICEIAGTKNILDPLCTEFVQKNELTFNGIEIRVKAFISENKKGTVHLFLNEKATLSCVTTFDEMSIIIFELDDTYALEIVVNYS</sequence>